<sequence length="1394" mass="158911">MDSLAITKYREVPLLKQSIDLNRKTIDVTCGGYPTMLVDSKTFELSGGFVFDGTYAGRQHGARFIYWHTLRETVYFTETCLHRNDFWHEVKITFKGTPILSVGIHSHGSKNFFILIATTTSFHRIPIKRPSSADSNLIVEQDSVLSKLNEHIITDPMNCYTFINDIGQSPPMAASAMHCPGKNYSSFAIATGKSLHLCTMGLGGDKPEVKFVNLECHTSLTDHMGSAWITNRTHSVEVVTMCFIPTCVPDDQPLLFTLHRDGALRVWLPSGQLLTTDYLYKYTKGSKTDFHSCVSRGSKMLIGLFVSFKTFSEFVILRPTVTFDRQAISISSLTWQNVCSINAPKLDLIDFQLCDLSLWSLWCNSTNEMQTLVHEMASQAKLGTTNWQPVIMTSALDDDLPENADGIDLREYYCKRIFNSGLFQLITIKKTCMMLKDNVTGREGSPVIGSMSRLKRDVSACIKAQLRKEQAIMERNGACDNEQLLELSNQLWEKFYRYCVQHSNKSSRPIGLFLCEEMVNETQHLTVGLVRKQFVSFFRTCDRLEAAYYSEEPQAVDETTDATSLLVKYLKVTEESLTQEQKQELDNFVYQQQIVATEPRLEIDLAAEFEMEADSETDANGDLEDLPAVHTDDISLLSVAISIAHSQNNFIAFEVMRNFGANRIDLVNAICSFLRFVTPEKRKPEPSKEEGHEGYVSVHSGHHLYSELALATTKQTIEFRYMLLRNLLLLQYLIRSLQSELRNETINKLLIRLQPRIEMLVRCYHVMNWMANSRLELDWSRKRRSEIIATFPSNQRNTPLTLLQAYTRCRLSYKPPRQLAPSHTTLDDPLDDIGDCYALSLIQKADAILAHLSPFHDDFRFGEWLSANELSLHIDDYVELVGKWCAVNKNSRTFIRAKSCLLDGDTFKALDLFLKAQEGVHKERFLLMFLRYYPNGEQRSLSPYEISSTYFLQVIRLFELYGAHDAVPKLVTVALKHTLNPGQQAMFQNIEFSSHMALGRYEKAYKSLSSNVDPARRKDCLRQMVSLLLSTQRLDMLMKLPSRGQLLEFTEIVAMNARSADNEDMFRYYFLYAFYADRLFMRDAADIAFEEAIRYITDNTTRDQLQRYCNALLRCISCLATVPTWRAWVARPAIANISQGQDHSDENKLEVLDLKKLQERLTIGHSVLSLSKNTDDSKLLTSLKPKELVQLLMRRKKYNLALQLAHCSVPSMVPTVYGNLAKSCVFISSSHSDAGSIDTDESEAGSNGETGLAWLHENCLSDVPVGVDSASTAWNYLRYMINSEPDELITDAYLAVLGSVIACGAHVPLWLRAWCFEHSPVQLVRAYWSHGLLEEAYECMVELFKIRLFTPGRFTHHAAFPLTLYERIFYDLEQSPNYTKATLDKYLSLIEINV</sequence>
<keyword evidence="2" id="KW-0813">Transport</keyword>
<evidence type="ECO:0000256" key="2">
    <source>
        <dbReference type="ARBA" id="ARBA00022448"/>
    </source>
</evidence>
<dbReference type="InterPro" id="IPR056535">
    <property type="entry name" value="TPR_NUP160_M"/>
</dbReference>
<comment type="subcellular location">
    <subcellularLocation>
        <location evidence="1">Nucleus</location>
    </subcellularLocation>
</comment>
<keyword evidence="3" id="KW-0539">Nucleus</keyword>
<evidence type="ECO:0000259" key="5">
    <source>
        <dbReference type="Pfam" id="PF23345"/>
    </source>
</evidence>
<evidence type="ECO:0000256" key="1">
    <source>
        <dbReference type="ARBA" id="ARBA00004123"/>
    </source>
</evidence>
<evidence type="ECO:0000259" key="7">
    <source>
        <dbReference type="Pfam" id="PF23354"/>
    </source>
</evidence>
<dbReference type="Proteomes" id="UP000075880">
    <property type="component" value="Unassembled WGS sequence"/>
</dbReference>
<feature type="domain" description="NUP160 helical" evidence="5">
    <location>
        <begin position="565"/>
        <end position="773"/>
    </location>
</feature>
<dbReference type="InterPro" id="IPR021717">
    <property type="entry name" value="Nucleoporin_Nup160"/>
</dbReference>
<dbReference type="PANTHER" id="PTHR21286:SF0">
    <property type="entry name" value="NUCLEAR PORE COMPLEX PROTEIN NUP160"/>
    <property type="match status" value="1"/>
</dbReference>
<dbReference type="EnsemblMetazoa" id="ENSAATROPT003224">
    <property type="protein sequence ID" value="ENSAATROPP003097"/>
    <property type="gene ID" value="ENSAATROPG002556"/>
</dbReference>
<reference evidence="8" key="1">
    <citation type="submission" date="2024-04" db="UniProtKB">
        <authorList>
            <consortium name="EnsemblMetazoa"/>
        </authorList>
    </citation>
    <scope>IDENTIFICATION</scope>
    <source>
        <strain evidence="8">EBRO</strain>
    </source>
</reference>
<organism evidence="8 9">
    <name type="scientific">Anopheles atroparvus</name>
    <name type="common">European mosquito</name>
    <dbReference type="NCBI Taxonomy" id="41427"/>
    <lineage>
        <taxon>Eukaryota</taxon>
        <taxon>Metazoa</taxon>
        <taxon>Ecdysozoa</taxon>
        <taxon>Arthropoda</taxon>
        <taxon>Hexapoda</taxon>
        <taxon>Insecta</taxon>
        <taxon>Pterygota</taxon>
        <taxon>Neoptera</taxon>
        <taxon>Endopterygota</taxon>
        <taxon>Diptera</taxon>
        <taxon>Nematocera</taxon>
        <taxon>Culicoidea</taxon>
        <taxon>Culicidae</taxon>
        <taxon>Anophelinae</taxon>
        <taxon>Anopheles</taxon>
    </lineage>
</organism>
<keyword evidence="9" id="KW-1185">Reference proteome</keyword>
<protein>
    <recommendedName>
        <fullName evidence="10">Nuclear pore complex protein Nup160</fullName>
    </recommendedName>
</protein>
<dbReference type="GO" id="GO:0005643">
    <property type="term" value="C:nuclear pore"/>
    <property type="evidence" value="ECO:0007669"/>
    <property type="project" value="TreeGrafter"/>
</dbReference>
<dbReference type="Pfam" id="PF23354">
    <property type="entry name" value="TPR_NUP160_120_M"/>
    <property type="match status" value="1"/>
</dbReference>
<evidence type="ECO:0000259" key="6">
    <source>
        <dbReference type="Pfam" id="PF23347"/>
    </source>
</evidence>
<dbReference type="PANTHER" id="PTHR21286">
    <property type="entry name" value="NUCLEAR PORE COMPLEX PROTEIN NUP160"/>
    <property type="match status" value="1"/>
</dbReference>
<dbReference type="Pfam" id="PF23345">
    <property type="entry name" value="NUP160_helical"/>
    <property type="match status" value="1"/>
</dbReference>
<dbReference type="InterPro" id="IPR056536">
    <property type="entry name" value="TPR_NUP160_C"/>
</dbReference>
<dbReference type="InterPro" id="IPR056547">
    <property type="entry name" value="NUP160_helical"/>
</dbReference>
<name>A0AAG5CW67_ANOAO</name>
<proteinExistence type="predicted"/>
<dbReference type="Pfam" id="PF11715">
    <property type="entry name" value="Beta-prop_Nup120_160"/>
    <property type="match status" value="1"/>
</dbReference>
<feature type="domain" description="NUP160 middle TPR" evidence="7">
    <location>
        <begin position="854"/>
        <end position="1119"/>
    </location>
</feature>
<dbReference type="GO" id="GO:0017056">
    <property type="term" value="F:structural constituent of nuclear pore"/>
    <property type="evidence" value="ECO:0007669"/>
    <property type="project" value="TreeGrafter"/>
</dbReference>
<accession>A0AAG5CW67</accession>
<dbReference type="InterPro" id="IPR059141">
    <property type="entry name" value="Beta-prop_Nup120_160"/>
</dbReference>
<evidence type="ECO:0008006" key="10">
    <source>
        <dbReference type="Google" id="ProtNLM"/>
    </source>
</evidence>
<dbReference type="Pfam" id="PF23347">
    <property type="entry name" value="TPR_Nup160_C"/>
    <property type="match status" value="1"/>
</dbReference>
<evidence type="ECO:0000313" key="9">
    <source>
        <dbReference type="Proteomes" id="UP000075880"/>
    </source>
</evidence>
<feature type="domain" description="NUP160 C-terminal TPR" evidence="6">
    <location>
        <begin position="1154"/>
        <end position="1343"/>
    </location>
</feature>
<evidence type="ECO:0000259" key="4">
    <source>
        <dbReference type="Pfam" id="PF11715"/>
    </source>
</evidence>
<feature type="domain" description="Nucleoporin Nup120/160 beta-propeller" evidence="4">
    <location>
        <begin position="63"/>
        <end position="545"/>
    </location>
</feature>
<evidence type="ECO:0000256" key="3">
    <source>
        <dbReference type="ARBA" id="ARBA00023242"/>
    </source>
</evidence>
<evidence type="ECO:0000313" key="8">
    <source>
        <dbReference type="EnsemblMetazoa" id="ENSAATROPP003097"/>
    </source>
</evidence>